<keyword evidence="1" id="KW-1133">Transmembrane helix</keyword>
<keyword evidence="1" id="KW-0472">Membrane</keyword>
<keyword evidence="1" id="KW-0812">Transmembrane</keyword>
<proteinExistence type="predicted"/>
<accession>A0ABQ5K1U6</accession>
<evidence type="ECO:0000313" key="3">
    <source>
        <dbReference type="Proteomes" id="UP001057375"/>
    </source>
</evidence>
<evidence type="ECO:0000256" key="1">
    <source>
        <dbReference type="SAM" id="Phobius"/>
    </source>
</evidence>
<comment type="caution">
    <text evidence="2">The sequence shown here is derived from an EMBL/GenBank/DDBJ whole genome shotgun (WGS) entry which is preliminary data.</text>
</comment>
<reference evidence="2" key="1">
    <citation type="submission" date="2022-03" db="EMBL/GenBank/DDBJ databases">
        <title>Draft genome sequence of Aduncisulcus paluster, a free-living microaerophilic Fornicata.</title>
        <authorList>
            <person name="Yuyama I."/>
            <person name="Kume K."/>
            <person name="Tamura T."/>
            <person name="Inagaki Y."/>
            <person name="Hashimoto T."/>
        </authorList>
    </citation>
    <scope>NUCLEOTIDE SEQUENCE</scope>
    <source>
        <strain evidence="2">NY0171</strain>
    </source>
</reference>
<dbReference type="Proteomes" id="UP001057375">
    <property type="component" value="Unassembled WGS sequence"/>
</dbReference>
<feature type="transmembrane region" description="Helical" evidence="1">
    <location>
        <begin position="79"/>
        <end position="101"/>
    </location>
</feature>
<gene>
    <name evidence="2" type="ORF">ADUPG1_013123</name>
</gene>
<evidence type="ECO:0000313" key="2">
    <source>
        <dbReference type="EMBL" id="GKT25719.1"/>
    </source>
</evidence>
<protein>
    <submittedName>
        <fullName evidence="2">Uncharacterized protein</fullName>
    </submittedName>
</protein>
<dbReference type="EMBL" id="BQXS01012608">
    <property type="protein sequence ID" value="GKT25719.1"/>
    <property type="molecule type" value="Genomic_DNA"/>
</dbReference>
<sequence>MNHPGAYMMPPGVSDPTANFVIGPNNTVSVPSGKTNYTCCEHFCGCCCCCPMELQHCCCSKPQNAGCCTHCCCVITKTIIWLILLVGILAGVLAIINFTVLCKVSPENDKYTSEIDPTEFLAFQKLLISNVHISSDCDNLDIEDCASHSALTPWYVFHSIQKTDIKQKSDACPANACDTWFEGVSGCVATDTDMCSSVYEDTYGDSDNKFFLLLKTIFSFDACFGASSINIFIPDTLLAPDYSIYVSPWGGDSHIEDVRLNFLRFGLDDLNSGACKVIDSTINILNMGLAGDMQVQNVQPYTTSGSTLTYSGTGNINIDLSANGLNNYETIAVSNTGAAKILLNADSYAGCRIVGSTSIANSSNIIGDGYIQCEDKTCCIGDNFSDCDGGPCLISGEGVGSATIEVLLP</sequence>
<name>A0ABQ5K1U6_9EUKA</name>
<organism evidence="2 3">
    <name type="scientific">Aduncisulcus paluster</name>
    <dbReference type="NCBI Taxonomy" id="2918883"/>
    <lineage>
        <taxon>Eukaryota</taxon>
        <taxon>Metamonada</taxon>
        <taxon>Carpediemonas-like organisms</taxon>
        <taxon>Aduncisulcus</taxon>
    </lineage>
</organism>
<keyword evidence="3" id="KW-1185">Reference proteome</keyword>